<dbReference type="EMBL" id="GGEC01009118">
    <property type="protein sequence ID" value="MBW89601.1"/>
    <property type="molecule type" value="Transcribed_RNA"/>
</dbReference>
<accession>A0A2P2J816</accession>
<sequence>MSNIKWQNLTQVIPKHKRFPPLEFYLIFFLGLNCTNKLRDHRSRIDEVQF</sequence>
<dbReference type="AlphaFoldDB" id="A0A2P2J816"/>
<evidence type="ECO:0000313" key="1">
    <source>
        <dbReference type="EMBL" id="MBW89601.1"/>
    </source>
</evidence>
<reference evidence="1" key="1">
    <citation type="submission" date="2018-02" db="EMBL/GenBank/DDBJ databases">
        <title>Rhizophora mucronata_Transcriptome.</title>
        <authorList>
            <person name="Meera S.P."/>
            <person name="Sreeshan A."/>
            <person name="Augustine A."/>
        </authorList>
    </citation>
    <scope>NUCLEOTIDE SEQUENCE</scope>
    <source>
        <tissue evidence="1">Leaf</tissue>
    </source>
</reference>
<organism evidence="1">
    <name type="scientific">Rhizophora mucronata</name>
    <name type="common">Asiatic mangrove</name>
    <dbReference type="NCBI Taxonomy" id="61149"/>
    <lineage>
        <taxon>Eukaryota</taxon>
        <taxon>Viridiplantae</taxon>
        <taxon>Streptophyta</taxon>
        <taxon>Embryophyta</taxon>
        <taxon>Tracheophyta</taxon>
        <taxon>Spermatophyta</taxon>
        <taxon>Magnoliopsida</taxon>
        <taxon>eudicotyledons</taxon>
        <taxon>Gunneridae</taxon>
        <taxon>Pentapetalae</taxon>
        <taxon>rosids</taxon>
        <taxon>fabids</taxon>
        <taxon>Malpighiales</taxon>
        <taxon>Rhizophoraceae</taxon>
        <taxon>Rhizophora</taxon>
    </lineage>
</organism>
<protein>
    <submittedName>
        <fullName evidence="1">Uncharacterized protein</fullName>
    </submittedName>
</protein>
<name>A0A2P2J816_RHIMU</name>
<proteinExistence type="predicted"/>